<keyword evidence="2" id="KW-1185">Reference proteome</keyword>
<dbReference type="EMBL" id="QEAP01000180">
    <property type="protein sequence ID" value="TPX73525.1"/>
    <property type="molecule type" value="Genomic_DNA"/>
</dbReference>
<organism evidence="1 2">
    <name type="scientific">Chytriomyces confervae</name>
    <dbReference type="NCBI Taxonomy" id="246404"/>
    <lineage>
        <taxon>Eukaryota</taxon>
        <taxon>Fungi</taxon>
        <taxon>Fungi incertae sedis</taxon>
        <taxon>Chytridiomycota</taxon>
        <taxon>Chytridiomycota incertae sedis</taxon>
        <taxon>Chytridiomycetes</taxon>
        <taxon>Chytridiales</taxon>
        <taxon>Chytriomycetaceae</taxon>
        <taxon>Chytriomyces</taxon>
    </lineage>
</organism>
<proteinExistence type="predicted"/>
<evidence type="ECO:0000313" key="1">
    <source>
        <dbReference type="EMBL" id="TPX73525.1"/>
    </source>
</evidence>
<reference evidence="1 2" key="1">
    <citation type="journal article" date="2019" name="Sci. Rep.">
        <title>Comparative genomics of chytrid fungi reveal insights into the obligate biotrophic and pathogenic lifestyle of Synchytrium endobioticum.</title>
        <authorList>
            <person name="van de Vossenberg B.T.L.H."/>
            <person name="Warris S."/>
            <person name="Nguyen H.D.T."/>
            <person name="van Gent-Pelzer M.P.E."/>
            <person name="Joly D.L."/>
            <person name="van de Geest H.C."/>
            <person name="Bonants P.J.M."/>
            <person name="Smith D.S."/>
            <person name="Levesque C.A."/>
            <person name="van der Lee T.A.J."/>
        </authorList>
    </citation>
    <scope>NUCLEOTIDE SEQUENCE [LARGE SCALE GENOMIC DNA]</scope>
    <source>
        <strain evidence="1 2">CBS 675.73</strain>
    </source>
</reference>
<sequence>MGFERFMTKHFGGVPRSFKDLEWIYRVRPSDPAIVPAAHEYRTVSPGIGSGSPESNVSVNALPPAAPGIKHVYESSLPHLGPSDLNPDLHIRGVK</sequence>
<accession>A0A507FCQ8</accession>
<dbReference type="OrthoDB" id="2093493at2759"/>
<evidence type="ECO:0000313" key="2">
    <source>
        <dbReference type="Proteomes" id="UP000320333"/>
    </source>
</evidence>
<comment type="caution">
    <text evidence="1">The sequence shown here is derived from an EMBL/GenBank/DDBJ whole genome shotgun (WGS) entry which is preliminary data.</text>
</comment>
<gene>
    <name evidence="1" type="ORF">CcCBS67573_g05201</name>
</gene>
<dbReference type="Proteomes" id="UP000320333">
    <property type="component" value="Unassembled WGS sequence"/>
</dbReference>
<name>A0A507FCQ8_9FUNG</name>
<dbReference type="AlphaFoldDB" id="A0A507FCQ8"/>
<protein>
    <submittedName>
        <fullName evidence="1">Uncharacterized protein</fullName>
    </submittedName>
</protein>